<dbReference type="AlphaFoldDB" id="A0A7W3P800"/>
<organism evidence="1 2">
    <name type="scientific">Nocardioides ginsengisegetis</name>
    <dbReference type="NCBI Taxonomy" id="661491"/>
    <lineage>
        <taxon>Bacteria</taxon>
        <taxon>Bacillati</taxon>
        <taxon>Actinomycetota</taxon>
        <taxon>Actinomycetes</taxon>
        <taxon>Propionibacteriales</taxon>
        <taxon>Nocardioidaceae</taxon>
        <taxon>Nocardioides</taxon>
    </lineage>
</organism>
<accession>A0A7W3P800</accession>
<dbReference type="RefSeq" id="WP_182535941.1">
    <property type="nucleotide sequence ID" value="NZ_JACGXA010000001.1"/>
</dbReference>
<gene>
    <name evidence="1" type="ORF">FB382_000157</name>
</gene>
<comment type="caution">
    <text evidence="1">The sequence shown here is derived from an EMBL/GenBank/DDBJ whole genome shotgun (WGS) entry which is preliminary data.</text>
</comment>
<sequence>MWWTVAVILVAWCVIPLPLAVAIGRAFAAGEMVDEPVVAQPRIRATA</sequence>
<keyword evidence="2" id="KW-1185">Reference proteome</keyword>
<protein>
    <submittedName>
        <fullName evidence="1">Uncharacterized protein</fullName>
    </submittedName>
</protein>
<name>A0A7W3P800_9ACTN</name>
<dbReference type="Proteomes" id="UP000580910">
    <property type="component" value="Unassembled WGS sequence"/>
</dbReference>
<dbReference type="EMBL" id="JACGXA010000001">
    <property type="protein sequence ID" value="MBA8801866.1"/>
    <property type="molecule type" value="Genomic_DNA"/>
</dbReference>
<proteinExistence type="predicted"/>
<reference evidence="1 2" key="1">
    <citation type="submission" date="2020-07" db="EMBL/GenBank/DDBJ databases">
        <title>Sequencing the genomes of 1000 actinobacteria strains.</title>
        <authorList>
            <person name="Klenk H.-P."/>
        </authorList>
    </citation>
    <scope>NUCLEOTIDE SEQUENCE [LARGE SCALE GENOMIC DNA]</scope>
    <source>
        <strain evidence="1 2">DSM 21349</strain>
    </source>
</reference>
<evidence type="ECO:0000313" key="1">
    <source>
        <dbReference type="EMBL" id="MBA8801866.1"/>
    </source>
</evidence>
<evidence type="ECO:0000313" key="2">
    <source>
        <dbReference type="Proteomes" id="UP000580910"/>
    </source>
</evidence>